<dbReference type="InterPro" id="IPR000031">
    <property type="entry name" value="PurE_dom"/>
</dbReference>
<dbReference type="AlphaFoldDB" id="A0A067DA04"/>
<evidence type="ECO:0000256" key="3">
    <source>
        <dbReference type="ARBA" id="ARBA00022755"/>
    </source>
</evidence>
<name>A0A067DA04_CITSI</name>
<dbReference type="EMBL" id="KK786278">
    <property type="protein sequence ID" value="KDO39814.1"/>
    <property type="molecule type" value="Genomic_DNA"/>
</dbReference>
<evidence type="ECO:0000313" key="6">
    <source>
        <dbReference type="Proteomes" id="UP000027120"/>
    </source>
</evidence>
<keyword evidence="3" id="KW-0658">Purine biosynthesis</keyword>
<accession>A0A067DA04</accession>
<dbReference type="GO" id="GO:0006189">
    <property type="term" value="P:'de novo' IMP biosynthetic process"/>
    <property type="evidence" value="ECO:0007669"/>
    <property type="project" value="UniProtKB-UniPathway"/>
</dbReference>
<dbReference type="SUPFAM" id="SSF52255">
    <property type="entry name" value="N5-CAIR mutase (phosphoribosylaminoimidazole carboxylase, PurE)"/>
    <property type="match status" value="1"/>
</dbReference>
<feature type="domain" description="PurE" evidence="4">
    <location>
        <begin position="53"/>
        <end position="152"/>
    </location>
</feature>
<dbReference type="UniPathway" id="UPA00074">
    <property type="reaction ID" value="UER00130"/>
</dbReference>
<dbReference type="PANTHER" id="PTHR23046">
    <property type="entry name" value="PHOSPHORIBOSYLAMINOIMIDAZOLE CARBOXYLASE CATALYTIC SUBUNIT"/>
    <property type="match status" value="1"/>
</dbReference>
<dbReference type="InterPro" id="IPR024694">
    <property type="entry name" value="PurE_prokaryotes"/>
</dbReference>
<evidence type="ECO:0000256" key="2">
    <source>
        <dbReference type="ARBA" id="ARBA00012329"/>
    </source>
</evidence>
<dbReference type="Proteomes" id="UP000027120">
    <property type="component" value="Unassembled WGS sequence"/>
</dbReference>
<reference evidence="5 6" key="1">
    <citation type="submission" date="2014-04" db="EMBL/GenBank/DDBJ databases">
        <authorList>
            <consortium name="International Citrus Genome Consortium"/>
            <person name="Gmitter F."/>
            <person name="Chen C."/>
            <person name="Farmerie W."/>
            <person name="Harkins T."/>
            <person name="Desany B."/>
            <person name="Mohiuddin M."/>
            <person name="Kodira C."/>
            <person name="Borodovsky M."/>
            <person name="Lomsadze A."/>
            <person name="Burns P."/>
            <person name="Jenkins J."/>
            <person name="Prochnik S."/>
            <person name="Shu S."/>
            <person name="Chapman J."/>
            <person name="Pitluck S."/>
            <person name="Schmutz J."/>
            <person name="Rokhsar D."/>
        </authorList>
    </citation>
    <scope>NUCLEOTIDE SEQUENCE</scope>
</reference>
<dbReference type="EC" id="4.1.1.21" evidence="2"/>
<feature type="non-terminal residue" evidence="5">
    <location>
        <position position="153"/>
    </location>
</feature>
<evidence type="ECO:0000259" key="4">
    <source>
        <dbReference type="SMART" id="SM01001"/>
    </source>
</evidence>
<comment type="pathway">
    <text evidence="1">Purine metabolism; IMP biosynthesis via de novo pathway; 5-amino-1-(5-phospho-D-ribosyl)imidazole-4-carboxylate from 5-amino-1-(5-phospho-D-ribosyl)imidazole (carboxylase route): step 1/1.</text>
</comment>
<evidence type="ECO:0000313" key="5">
    <source>
        <dbReference type="EMBL" id="KDO39814.1"/>
    </source>
</evidence>
<protein>
    <recommendedName>
        <fullName evidence="2">phosphoribosylaminoimidazole carboxylase</fullName>
        <ecNumber evidence="2">4.1.1.21</ecNumber>
    </recommendedName>
</protein>
<sequence>MIHLSVNHQLSSRKKTLMVTLQLLRCQIVYVPAACPSTKSCLPRFLLLAADAPIVGIIMESDLDLPVMNDAARTLSDFGVPYEIKILPPHQNCKEALSYALSAKERGIKIIIVGDGVEAHLSGVAAANSQILVIRVPLLSEDWSEDDVINSIR</sequence>
<dbReference type="Pfam" id="PF00731">
    <property type="entry name" value="AIRC"/>
    <property type="match status" value="1"/>
</dbReference>
<proteinExistence type="predicted"/>
<evidence type="ECO:0000256" key="1">
    <source>
        <dbReference type="ARBA" id="ARBA00004747"/>
    </source>
</evidence>
<dbReference type="SMART" id="SM01001">
    <property type="entry name" value="AIRC"/>
    <property type="match status" value="1"/>
</dbReference>
<dbReference type="Gene3D" id="3.40.50.1970">
    <property type="match status" value="1"/>
</dbReference>
<gene>
    <name evidence="5" type="ORF">CISIN_1g0288832mg</name>
</gene>
<keyword evidence="6" id="KW-1185">Reference proteome</keyword>
<dbReference type="GO" id="GO:0004638">
    <property type="term" value="F:phosphoribosylaminoimidazole carboxylase activity"/>
    <property type="evidence" value="ECO:0007669"/>
    <property type="project" value="UniProtKB-EC"/>
</dbReference>
<dbReference type="PANTHER" id="PTHR23046:SF2">
    <property type="entry name" value="PHOSPHORIBOSYLAMINOIMIDAZOLE CARBOXYLASE"/>
    <property type="match status" value="1"/>
</dbReference>
<organism evidence="5 6">
    <name type="scientific">Citrus sinensis</name>
    <name type="common">Sweet orange</name>
    <name type="synonym">Citrus aurantium var. sinensis</name>
    <dbReference type="NCBI Taxonomy" id="2711"/>
    <lineage>
        <taxon>Eukaryota</taxon>
        <taxon>Viridiplantae</taxon>
        <taxon>Streptophyta</taxon>
        <taxon>Embryophyta</taxon>
        <taxon>Tracheophyta</taxon>
        <taxon>Spermatophyta</taxon>
        <taxon>Magnoliopsida</taxon>
        <taxon>eudicotyledons</taxon>
        <taxon>Gunneridae</taxon>
        <taxon>Pentapetalae</taxon>
        <taxon>rosids</taxon>
        <taxon>malvids</taxon>
        <taxon>Sapindales</taxon>
        <taxon>Rutaceae</taxon>
        <taxon>Aurantioideae</taxon>
        <taxon>Citrus</taxon>
    </lineage>
</organism>